<comment type="caution">
    <text evidence="2">The sequence shown here is derived from an EMBL/GenBank/DDBJ whole genome shotgun (WGS) entry which is preliminary data.</text>
</comment>
<keyword evidence="3" id="KW-1185">Reference proteome</keyword>
<protein>
    <recommendedName>
        <fullName evidence="4">DUF1269 domain-containing protein</fullName>
    </recommendedName>
</protein>
<accession>A0ABQ4U779</accession>
<evidence type="ECO:0000256" key="1">
    <source>
        <dbReference type="SAM" id="MobiDB-lite"/>
    </source>
</evidence>
<dbReference type="InterPro" id="IPR052948">
    <property type="entry name" value="Low_temp-induced_all0457"/>
</dbReference>
<proteinExistence type="predicted"/>
<dbReference type="EMBL" id="BPRB01000364">
    <property type="protein sequence ID" value="GJE62646.1"/>
    <property type="molecule type" value="Genomic_DNA"/>
</dbReference>
<organism evidence="2 3">
    <name type="scientific">Methylobacterium trifolii</name>
    <dbReference type="NCBI Taxonomy" id="1003092"/>
    <lineage>
        <taxon>Bacteria</taxon>
        <taxon>Pseudomonadati</taxon>
        <taxon>Pseudomonadota</taxon>
        <taxon>Alphaproteobacteria</taxon>
        <taxon>Hyphomicrobiales</taxon>
        <taxon>Methylobacteriaceae</taxon>
        <taxon>Methylobacterium</taxon>
    </lineage>
</organism>
<dbReference type="PANTHER" id="PTHR36109:SF2">
    <property type="entry name" value="MEMBRANE PROTEIN"/>
    <property type="match status" value="1"/>
</dbReference>
<name>A0ABQ4U779_9HYPH</name>
<reference evidence="2" key="1">
    <citation type="journal article" date="2021" name="Front. Microbiol.">
        <title>Comprehensive Comparative Genomics and Phenotyping of Methylobacterium Species.</title>
        <authorList>
            <person name="Alessa O."/>
            <person name="Ogura Y."/>
            <person name="Fujitani Y."/>
            <person name="Takami H."/>
            <person name="Hayashi T."/>
            <person name="Sahin N."/>
            <person name="Tani A."/>
        </authorList>
    </citation>
    <scope>NUCLEOTIDE SEQUENCE</scope>
    <source>
        <strain evidence="2">DSM 23632</strain>
    </source>
</reference>
<dbReference type="PANTHER" id="PTHR36109">
    <property type="entry name" value="MEMBRANE PROTEIN-RELATED"/>
    <property type="match status" value="1"/>
</dbReference>
<dbReference type="Proteomes" id="UP001055057">
    <property type="component" value="Unassembled WGS sequence"/>
</dbReference>
<evidence type="ECO:0008006" key="4">
    <source>
        <dbReference type="Google" id="ProtNLM"/>
    </source>
</evidence>
<gene>
    <name evidence="2" type="ORF">MPOCJGCO_4779</name>
</gene>
<feature type="region of interest" description="Disordered" evidence="1">
    <location>
        <begin position="106"/>
        <end position="134"/>
    </location>
</feature>
<evidence type="ECO:0000313" key="3">
    <source>
        <dbReference type="Proteomes" id="UP001055057"/>
    </source>
</evidence>
<evidence type="ECO:0000313" key="2">
    <source>
        <dbReference type="EMBL" id="GJE62646.1"/>
    </source>
</evidence>
<sequence>MLGGGAGLLAGLGLLAIPGVGPVVAAGWLVATVTGAGVGAAAGGLIGGLTGAGLSEHEAERYAEGVRRGGTLVTVRAGEDLADRVMTILDRSGSIDLDERAQGWRAQGWTGGTLGSTAQDENPGPSQTFGSERR</sequence>
<feature type="compositionally biased region" description="Polar residues" evidence="1">
    <location>
        <begin position="115"/>
        <end position="134"/>
    </location>
</feature>
<reference evidence="2" key="2">
    <citation type="submission" date="2021-08" db="EMBL/GenBank/DDBJ databases">
        <authorList>
            <person name="Tani A."/>
            <person name="Ola A."/>
            <person name="Ogura Y."/>
            <person name="Katsura K."/>
            <person name="Hayashi T."/>
        </authorList>
    </citation>
    <scope>NUCLEOTIDE SEQUENCE</scope>
    <source>
        <strain evidence="2">DSM 23632</strain>
    </source>
</reference>